<dbReference type="Pfam" id="PF02811">
    <property type="entry name" value="PHP"/>
    <property type="match status" value="1"/>
</dbReference>
<dbReference type="SUPFAM" id="SSF89550">
    <property type="entry name" value="PHP domain-like"/>
    <property type="match status" value="1"/>
</dbReference>
<evidence type="ECO:0000259" key="1">
    <source>
        <dbReference type="Pfam" id="PF02811"/>
    </source>
</evidence>
<keyword evidence="3" id="KW-1185">Reference proteome</keyword>
<dbReference type="Gene3D" id="1.10.150.650">
    <property type="match status" value="1"/>
</dbReference>
<evidence type="ECO:0000313" key="3">
    <source>
        <dbReference type="Proteomes" id="UP000253034"/>
    </source>
</evidence>
<dbReference type="Gene3D" id="3.20.20.140">
    <property type="entry name" value="Metal-dependent hydrolases"/>
    <property type="match status" value="1"/>
</dbReference>
<dbReference type="Proteomes" id="UP000253034">
    <property type="component" value="Unassembled WGS sequence"/>
</dbReference>
<gene>
    <name evidence="2" type="ORF">DFR58_12228</name>
</gene>
<evidence type="ECO:0000313" key="2">
    <source>
        <dbReference type="EMBL" id="RCX12339.1"/>
    </source>
</evidence>
<organism evidence="2 3">
    <name type="scientific">Anaerobacterium chartisolvens</name>
    <dbReference type="NCBI Taxonomy" id="1297424"/>
    <lineage>
        <taxon>Bacteria</taxon>
        <taxon>Bacillati</taxon>
        <taxon>Bacillota</taxon>
        <taxon>Clostridia</taxon>
        <taxon>Eubacteriales</taxon>
        <taxon>Oscillospiraceae</taxon>
        <taxon>Anaerobacterium</taxon>
    </lineage>
</organism>
<accession>A0A369ASM0</accession>
<dbReference type="EMBL" id="QPJT01000022">
    <property type="protein sequence ID" value="RCX12339.1"/>
    <property type="molecule type" value="Genomic_DNA"/>
</dbReference>
<feature type="domain" description="PHP" evidence="1">
    <location>
        <begin position="48"/>
        <end position="114"/>
    </location>
</feature>
<reference evidence="2 3" key="1">
    <citation type="submission" date="2018-07" db="EMBL/GenBank/DDBJ databases">
        <title>Genomic Encyclopedia of Type Strains, Phase IV (KMG-IV): sequencing the most valuable type-strain genomes for metagenomic binning, comparative biology and taxonomic classification.</title>
        <authorList>
            <person name="Goeker M."/>
        </authorList>
    </citation>
    <scope>NUCLEOTIDE SEQUENCE [LARGE SCALE GENOMIC DNA]</scope>
    <source>
        <strain evidence="2 3">DSM 27016</strain>
    </source>
</reference>
<dbReference type="RefSeq" id="WP_242987686.1">
    <property type="nucleotide sequence ID" value="NZ_QPJT01000022.1"/>
</dbReference>
<name>A0A369ASM0_9FIRM</name>
<proteinExistence type="predicted"/>
<dbReference type="InterPro" id="IPR016195">
    <property type="entry name" value="Pol/histidinol_Pase-like"/>
</dbReference>
<protein>
    <submittedName>
        <fullName evidence="2">PHP domain-containing protein</fullName>
    </submittedName>
</protein>
<dbReference type="InterPro" id="IPR004013">
    <property type="entry name" value="PHP_dom"/>
</dbReference>
<dbReference type="GO" id="GO:0003824">
    <property type="term" value="F:catalytic activity"/>
    <property type="evidence" value="ECO:0007669"/>
    <property type="project" value="InterPro"/>
</dbReference>
<sequence>MSDRYLRDIELLNDNNVNVRLSSLKNLIDAVNMGELPRPVKGNDVNNHIHTIYSFSPYSPSKAIWMAFNAGLTTVGIMDHDSISGAEEFIEAGSIAGMATTIGAECRVDFSGTPLKGRRINNPDQTSIAYMAIHGIPHTQIGVVKDFFAPFARERNKRNALMLERINSYLRDFDIKLSFEEDIIPLSKSSEGGSITERHILFGLSKKLIELFGKGERLTAFLKDKLKLEISSKILGLLTDGNNPYYDYDLLGLLKGELVSHFYIDAALECPPVEEVIALCNRIGAIAAYAYLGDVGDSVTGDKKSQRFEDEYLELLFKVIKELGFHAVTYMPSRNTIVQLKRLKKLCGEFGFFEISGEDINSPRQSFVCSALRNEEFKNLIDSTWALIGHERAAAEALENGMFSAQTIEKYPKINQRIEIYKNIGRGGL</sequence>
<comment type="caution">
    <text evidence="2">The sequence shown here is derived from an EMBL/GenBank/DDBJ whole genome shotgun (WGS) entry which is preliminary data.</text>
</comment>
<dbReference type="AlphaFoldDB" id="A0A369ASM0"/>